<comment type="caution">
    <text evidence="6">The sequence shown here is derived from an EMBL/GenBank/DDBJ whole genome shotgun (WGS) entry which is preliminary data.</text>
</comment>
<organism evidence="6">
    <name type="scientific">Eiseniibacteriota bacterium</name>
    <dbReference type="NCBI Taxonomy" id="2212470"/>
    <lineage>
        <taxon>Bacteria</taxon>
        <taxon>Candidatus Eiseniibacteriota</taxon>
    </lineage>
</organism>
<keyword evidence="3 4" id="KW-0408">Iron</keyword>
<reference evidence="6" key="1">
    <citation type="journal article" date="2020" name="mSystems">
        <title>Genome- and Community-Level Interaction Insights into Carbon Utilization and Element Cycling Functions of Hydrothermarchaeota in Hydrothermal Sediment.</title>
        <authorList>
            <person name="Zhou Z."/>
            <person name="Liu Y."/>
            <person name="Xu W."/>
            <person name="Pan J."/>
            <person name="Luo Z.H."/>
            <person name="Li M."/>
        </authorList>
    </citation>
    <scope>NUCLEOTIDE SEQUENCE [LARGE SCALE GENOMIC DNA]</scope>
    <source>
        <strain evidence="6">SpSt-381</strain>
    </source>
</reference>
<dbReference type="EMBL" id="DSQF01000017">
    <property type="protein sequence ID" value="HGZ43306.1"/>
    <property type="molecule type" value="Genomic_DNA"/>
</dbReference>
<dbReference type="PANTHER" id="PTHR33751">
    <property type="entry name" value="CBB3-TYPE CYTOCHROME C OXIDASE SUBUNIT FIXP"/>
    <property type="match status" value="1"/>
</dbReference>
<dbReference type="InterPro" id="IPR050597">
    <property type="entry name" value="Cytochrome_c_Oxidase_Subunit"/>
</dbReference>
<name>A0A832I218_UNCEI</name>
<evidence type="ECO:0000313" key="6">
    <source>
        <dbReference type="EMBL" id="HGZ43306.1"/>
    </source>
</evidence>
<evidence type="ECO:0000256" key="1">
    <source>
        <dbReference type="ARBA" id="ARBA00022617"/>
    </source>
</evidence>
<dbReference type="GO" id="GO:0046872">
    <property type="term" value="F:metal ion binding"/>
    <property type="evidence" value="ECO:0007669"/>
    <property type="project" value="UniProtKB-KW"/>
</dbReference>
<dbReference type="InterPro" id="IPR036909">
    <property type="entry name" value="Cyt_c-like_dom_sf"/>
</dbReference>
<evidence type="ECO:0000256" key="4">
    <source>
        <dbReference type="PROSITE-ProRule" id="PRU00433"/>
    </source>
</evidence>
<evidence type="ECO:0000256" key="2">
    <source>
        <dbReference type="ARBA" id="ARBA00022723"/>
    </source>
</evidence>
<dbReference type="SUPFAM" id="SSF46626">
    <property type="entry name" value="Cytochrome c"/>
    <property type="match status" value="2"/>
</dbReference>
<evidence type="ECO:0000259" key="5">
    <source>
        <dbReference type="PROSITE" id="PS51007"/>
    </source>
</evidence>
<keyword evidence="1 4" id="KW-0349">Heme</keyword>
<dbReference type="InterPro" id="IPR009056">
    <property type="entry name" value="Cyt_c-like_dom"/>
</dbReference>
<feature type="domain" description="Cytochrome c" evidence="5">
    <location>
        <begin position="137"/>
        <end position="231"/>
    </location>
</feature>
<accession>A0A832I218</accession>
<dbReference type="GO" id="GO:0009055">
    <property type="term" value="F:electron transfer activity"/>
    <property type="evidence" value="ECO:0007669"/>
    <property type="project" value="InterPro"/>
</dbReference>
<dbReference type="PROSITE" id="PS51257">
    <property type="entry name" value="PROKAR_LIPOPROTEIN"/>
    <property type="match status" value="1"/>
</dbReference>
<gene>
    <name evidence="6" type="ORF">ENR23_07775</name>
</gene>
<feature type="domain" description="Cytochrome c" evidence="5">
    <location>
        <begin position="26"/>
        <end position="122"/>
    </location>
</feature>
<dbReference type="PROSITE" id="PS51007">
    <property type="entry name" value="CYTC"/>
    <property type="match status" value="2"/>
</dbReference>
<evidence type="ECO:0000256" key="3">
    <source>
        <dbReference type="ARBA" id="ARBA00023004"/>
    </source>
</evidence>
<dbReference type="Pfam" id="PF13442">
    <property type="entry name" value="Cytochrome_CBB3"/>
    <property type="match status" value="2"/>
</dbReference>
<proteinExistence type="predicted"/>
<protein>
    <submittedName>
        <fullName evidence="6">C-type cytochrome</fullName>
    </submittedName>
</protein>
<dbReference type="AlphaFoldDB" id="A0A832I218"/>
<sequence length="236" mass="24344">MTIRSAAALLAAALAAAGCRDHARLAPLVEGQRVYHGQCAVCHGDYGRGDGPLAARLVEDGGAAPADLTDPARIAALGRGGLRRSLGSSGAHRRPASAMPVWGPHLGERLAGRAADFVATLPALGPDARDAVDAYLGAGARGRREYVLFCSGCHGPYGAGDGLFSPALARDLRPADLTDSARFAALDDEALRGLIALGGGHAELAPTMPGWINTLEPEQIEAIAGYVRVLSRTARR</sequence>
<keyword evidence="2 4" id="KW-0479">Metal-binding</keyword>
<dbReference type="PANTHER" id="PTHR33751:SF1">
    <property type="entry name" value="CBB3-TYPE CYTOCHROME C OXIDASE SUBUNIT FIXP"/>
    <property type="match status" value="1"/>
</dbReference>
<dbReference type="GO" id="GO:0020037">
    <property type="term" value="F:heme binding"/>
    <property type="evidence" value="ECO:0007669"/>
    <property type="project" value="InterPro"/>
</dbReference>
<dbReference type="Gene3D" id="1.10.760.10">
    <property type="entry name" value="Cytochrome c-like domain"/>
    <property type="match status" value="2"/>
</dbReference>